<dbReference type="OMA" id="MEVLECA"/>
<dbReference type="GeneID" id="106339248"/>
<dbReference type="STRING" id="109376.A0A0D3C6N6"/>
<protein>
    <recommendedName>
        <fullName evidence="2">DUF7792 domain-containing protein</fullName>
    </recommendedName>
</protein>
<sequence length="462" mass="51530">MADTVKPILISAVDLGVRVIQASNEAKVFKKEWDVVKIKVQKLLELLEKALTASSNLCEFPTRHIISIAEAVLQKSLAVVDKCTPKLRNRVLTIIRVSTSQKMLVRLERSIINVSWLLNVSTPSHDGKHEQLTGLPPFAIRDPTLFLIYELMAILYTGTLDDDACETARSLRSMASDNPRCAEIMIRNGLCSVFVKILKQGSMRVQAEVACVTSVLVASFPESQDLFAQHDVIQLLLSLLTSKLEEDSWHMKAMAAKALRELAKGNSSICKGITNSKRFLRFADLLEIQDREVRLNSLMVLIEITSVAEMDSSLRRHSAFKCKSPVFKAIVNQFHKLIEENGDTVLLIPYITLIGNLARSVRASDTSMIEQMVKLLGHRDPEVLREAIVALTKFASPCNYLHIDHSRAIVEAGAARRLIELSSLGCEIRIPALELLICIAVHVPEKEQVMEVLECASKQPFE</sequence>
<evidence type="ECO:0000313" key="4">
    <source>
        <dbReference type="Proteomes" id="UP000032141"/>
    </source>
</evidence>
<evidence type="ECO:0000313" key="3">
    <source>
        <dbReference type="EnsemblPlants" id="Bo4g197480.1"/>
    </source>
</evidence>
<dbReference type="AlphaFoldDB" id="A0A0D3C6N6"/>
<evidence type="ECO:0000256" key="1">
    <source>
        <dbReference type="ARBA" id="ARBA00022737"/>
    </source>
</evidence>
<dbReference type="InterPro" id="IPR011989">
    <property type="entry name" value="ARM-like"/>
</dbReference>
<evidence type="ECO:0000259" key="2">
    <source>
        <dbReference type="Pfam" id="PF25055"/>
    </source>
</evidence>
<keyword evidence="4" id="KW-1185">Reference proteome</keyword>
<dbReference type="InterPro" id="IPR016024">
    <property type="entry name" value="ARM-type_fold"/>
</dbReference>
<reference evidence="3" key="2">
    <citation type="submission" date="2015-03" db="UniProtKB">
        <authorList>
            <consortium name="EnsemblPlants"/>
        </authorList>
    </citation>
    <scope>IDENTIFICATION</scope>
</reference>
<proteinExistence type="predicted"/>
<dbReference type="PANTHER" id="PTHR46168">
    <property type="entry name" value="ARMADILLO REPEAT ONLY 4"/>
    <property type="match status" value="1"/>
</dbReference>
<dbReference type="Proteomes" id="UP000032141">
    <property type="component" value="Chromosome C4"/>
</dbReference>
<name>A0A0D3C6N6_BRAOL</name>
<dbReference type="HOGENOM" id="CLU_011758_1_0_1"/>
<dbReference type="Pfam" id="PF25055">
    <property type="entry name" value="DUF7792"/>
    <property type="match status" value="1"/>
</dbReference>
<dbReference type="OrthoDB" id="1096766at2759"/>
<organism evidence="3 4">
    <name type="scientific">Brassica oleracea var. oleracea</name>
    <dbReference type="NCBI Taxonomy" id="109376"/>
    <lineage>
        <taxon>Eukaryota</taxon>
        <taxon>Viridiplantae</taxon>
        <taxon>Streptophyta</taxon>
        <taxon>Embryophyta</taxon>
        <taxon>Tracheophyta</taxon>
        <taxon>Spermatophyta</taxon>
        <taxon>Magnoliopsida</taxon>
        <taxon>eudicotyledons</taxon>
        <taxon>Gunneridae</taxon>
        <taxon>Pentapetalae</taxon>
        <taxon>rosids</taxon>
        <taxon>malvids</taxon>
        <taxon>Brassicales</taxon>
        <taxon>Brassicaceae</taxon>
        <taxon>Brassiceae</taxon>
        <taxon>Brassica</taxon>
    </lineage>
</organism>
<keyword evidence="1" id="KW-0677">Repeat</keyword>
<accession>A0A0D3C6N6</accession>
<dbReference type="Gene3D" id="1.25.10.10">
    <property type="entry name" value="Leucine-rich Repeat Variant"/>
    <property type="match status" value="2"/>
</dbReference>
<dbReference type="RefSeq" id="XP_013633486.1">
    <property type="nucleotide sequence ID" value="XM_013778032.1"/>
</dbReference>
<dbReference type="SMART" id="SM00185">
    <property type="entry name" value="ARM"/>
    <property type="match status" value="3"/>
</dbReference>
<dbReference type="Gramene" id="Bo4g197480.1">
    <property type="protein sequence ID" value="Bo4g197480.1"/>
    <property type="gene ID" value="Bo4g197480"/>
</dbReference>
<reference evidence="3 4" key="1">
    <citation type="journal article" date="2014" name="Genome Biol.">
        <title>Transcriptome and methylome profiling reveals relics of genome dominance in the mesopolyploid Brassica oleracea.</title>
        <authorList>
            <person name="Parkin I.A."/>
            <person name="Koh C."/>
            <person name="Tang H."/>
            <person name="Robinson S.J."/>
            <person name="Kagale S."/>
            <person name="Clarke W.E."/>
            <person name="Town C.D."/>
            <person name="Nixon J."/>
            <person name="Krishnakumar V."/>
            <person name="Bidwell S.L."/>
            <person name="Denoeud F."/>
            <person name="Belcram H."/>
            <person name="Links M.G."/>
            <person name="Just J."/>
            <person name="Clarke C."/>
            <person name="Bender T."/>
            <person name="Huebert T."/>
            <person name="Mason A.S."/>
            <person name="Pires J.C."/>
            <person name="Barker G."/>
            <person name="Moore J."/>
            <person name="Walley P.G."/>
            <person name="Manoli S."/>
            <person name="Batley J."/>
            <person name="Edwards D."/>
            <person name="Nelson M.N."/>
            <person name="Wang X."/>
            <person name="Paterson A.H."/>
            <person name="King G."/>
            <person name="Bancroft I."/>
            <person name="Chalhoub B."/>
            <person name="Sharpe A.G."/>
        </authorList>
    </citation>
    <scope>NUCLEOTIDE SEQUENCE</scope>
    <source>
        <strain evidence="3 4">cv. TO1000</strain>
    </source>
</reference>
<dbReference type="InterPro" id="IPR056694">
    <property type="entry name" value="DUF7792"/>
</dbReference>
<dbReference type="KEGG" id="boe:106339248"/>
<dbReference type="eggNOG" id="ENOG502QWEP">
    <property type="taxonomic scope" value="Eukaryota"/>
</dbReference>
<feature type="domain" description="DUF7792" evidence="2">
    <location>
        <begin position="8"/>
        <end position="121"/>
    </location>
</feature>
<dbReference type="PANTHER" id="PTHR46168:SF20">
    <property type="entry name" value="GENOME ASSEMBLY, CHROMOSOME: A04"/>
    <property type="match status" value="1"/>
</dbReference>
<dbReference type="InterPro" id="IPR000225">
    <property type="entry name" value="Armadillo"/>
</dbReference>
<dbReference type="SUPFAM" id="SSF48371">
    <property type="entry name" value="ARM repeat"/>
    <property type="match status" value="1"/>
</dbReference>
<dbReference type="EnsemblPlants" id="Bo4g197480.1">
    <property type="protein sequence ID" value="Bo4g197480.1"/>
    <property type="gene ID" value="Bo4g197480"/>
</dbReference>